<dbReference type="GO" id="GO:0003735">
    <property type="term" value="F:structural constituent of ribosome"/>
    <property type="evidence" value="ECO:0007669"/>
    <property type="project" value="InterPro"/>
</dbReference>
<feature type="region of interest" description="Disordered" evidence="1">
    <location>
        <begin position="26"/>
        <end position="113"/>
    </location>
</feature>
<keyword evidence="4" id="KW-1185">Reference proteome</keyword>
<accession>A0A830I0G2</accession>
<dbReference type="PANTHER" id="PTHR13490">
    <property type="entry name" value="MITOCHONDRIAL 28S RIBOSOMAL PROTEIN S28"/>
    <property type="match status" value="1"/>
</dbReference>
<evidence type="ECO:0000313" key="3">
    <source>
        <dbReference type="EMBL" id="GHP11550.1"/>
    </source>
</evidence>
<evidence type="ECO:0000313" key="4">
    <source>
        <dbReference type="Proteomes" id="UP000660262"/>
    </source>
</evidence>
<dbReference type="AlphaFoldDB" id="A0A830I0G2"/>
<comment type="caution">
    <text evidence="3">The sequence shown here is derived from an EMBL/GenBank/DDBJ whole genome shotgun (WGS) entry which is preliminary data.</text>
</comment>
<feature type="compositionally biased region" description="Low complexity" evidence="1">
    <location>
        <begin position="84"/>
        <end position="94"/>
    </location>
</feature>
<name>A0A830I0G2_9CHLO</name>
<dbReference type="Proteomes" id="UP000660262">
    <property type="component" value="Unassembled WGS sequence"/>
</dbReference>
<dbReference type="InterPro" id="IPR039848">
    <property type="entry name" value="Ribosomal_mS35_mt"/>
</dbReference>
<sequence>MASLTTAFVRRFRFLSTPFLYTHPCRGFSSSPPPPEGGGGGGGGGSSLASQASQADSSAGSHDADASPVSQDSSSGGGGGGDSAGSASPANDGGATVGGNTSQDGGGFGLGGFGGGGPTAPIKGLRGKNIYPLPDSFGPEGRMYPYRDYPERDPETGKRRRPANVPLHAAGSWGEAWEQATKFSEDVFPEYEKENPWEFVDDMRKRLDEEDTPGKQLTREAAALSRAGVLTCEPISHLMLAVAKDGADDVESAPPVVRSHLPPYNTTMRWLTTVVIPSGYDPPNHPLNRKAKLSVKLSTLAQAARLDERHTMALRAIVGRRYDPQTDDFTVSVAKYTRREDNRREALRMVRDLVREARAL</sequence>
<gene>
    <name evidence="3" type="ORF">PPROV_001027800</name>
</gene>
<dbReference type="PANTHER" id="PTHR13490:SF0">
    <property type="entry name" value="SMALL RIBOSOMAL SUBUNIT PROTEIN MS35"/>
    <property type="match status" value="1"/>
</dbReference>
<feature type="domain" description="Small ribosomal subunit protein mS35 mitochondrial conserved" evidence="2">
    <location>
        <begin position="284"/>
        <end position="358"/>
    </location>
</feature>
<dbReference type="OrthoDB" id="283424at2759"/>
<evidence type="ECO:0000259" key="2">
    <source>
        <dbReference type="Pfam" id="PF10213"/>
    </source>
</evidence>
<dbReference type="GO" id="GO:0005763">
    <property type="term" value="C:mitochondrial small ribosomal subunit"/>
    <property type="evidence" value="ECO:0007669"/>
    <property type="project" value="TreeGrafter"/>
</dbReference>
<dbReference type="Pfam" id="PF10213">
    <property type="entry name" value="MRP-S28"/>
    <property type="match status" value="1"/>
</dbReference>
<proteinExistence type="predicted"/>
<dbReference type="EMBL" id="BNJQ01000035">
    <property type="protein sequence ID" value="GHP11550.1"/>
    <property type="molecule type" value="Genomic_DNA"/>
</dbReference>
<feature type="compositionally biased region" description="Low complexity" evidence="1">
    <location>
        <begin position="47"/>
        <end position="74"/>
    </location>
</feature>
<organism evidence="3 4">
    <name type="scientific">Pycnococcus provasolii</name>
    <dbReference type="NCBI Taxonomy" id="41880"/>
    <lineage>
        <taxon>Eukaryota</taxon>
        <taxon>Viridiplantae</taxon>
        <taxon>Chlorophyta</taxon>
        <taxon>Pseudoscourfieldiophyceae</taxon>
        <taxon>Pseudoscourfieldiales</taxon>
        <taxon>Pycnococcaceae</taxon>
        <taxon>Pycnococcus</taxon>
    </lineage>
</organism>
<feature type="compositionally biased region" description="Gly residues" evidence="1">
    <location>
        <begin position="104"/>
        <end position="113"/>
    </location>
</feature>
<dbReference type="GO" id="GO:0032543">
    <property type="term" value="P:mitochondrial translation"/>
    <property type="evidence" value="ECO:0007669"/>
    <property type="project" value="InterPro"/>
</dbReference>
<evidence type="ECO:0000256" key="1">
    <source>
        <dbReference type="SAM" id="MobiDB-lite"/>
    </source>
</evidence>
<dbReference type="InterPro" id="IPR019349">
    <property type="entry name" value="Ribosomal_mS35_mit"/>
</dbReference>
<feature type="compositionally biased region" description="Gly residues" evidence="1">
    <location>
        <begin position="37"/>
        <end position="46"/>
    </location>
</feature>
<reference evidence="3" key="1">
    <citation type="submission" date="2020-10" db="EMBL/GenBank/DDBJ databases">
        <title>Unveiling of a novel bifunctional photoreceptor, Dualchrome1, isolated from a cosmopolitan green alga.</title>
        <authorList>
            <person name="Suzuki S."/>
            <person name="Kawachi M."/>
        </authorList>
    </citation>
    <scope>NUCLEOTIDE SEQUENCE</scope>
    <source>
        <strain evidence="3">NIES 2893</strain>
    </source>
</reference>
<feature type="region of interest" description="Disordered" evidence="1">
    <location>
        <begin position="125"/>
        <end position="162"/>
    </location>
</feature>
<feature type="compositionally biased region" description="Basic and acidic residues" evidence="1">
    <location>
        <begin position="148"/>
        <end position="157"/>
    </location>
</feature>
<protein>
    <recommendedName>
        <fullName evidence="2">Small ribosomal subunit protein mS35 mitochondrial conserved domain-containing protein</fullName>
    </recommendedName>
</protein>